<sequence length="282" mass="32368">MKYHLLGISTFFLCGSLGIAHADTQTITINQLKAAPTLDGSADDWQEVKGIEIPLTYLSKPELTKTVTLKAGVFGDEVFFYSEWEDSTEDTQHKPHVWDEAQQKYTEGKQREDRFALEFAMEGNYDANWFSGKEFKADMWNWKAGRTNPVGIAHDKMTIISKQPMQESYKATLPDGSHLYIQRPSDADREPYVAKRYFKKQQDIMPKYLPMEEALPPSTDDVKAKGVWKDGKWHLEQRRKLDTGFVDDVRFVAGKPLSGAIAVFDHDDNERHFTSATLRFQF</sequence>
<evidence type="ECO:0000256" key="5">
    <source>
        <dbReference type="ARBA" id="ARBA00023004"/>
    </source>
</evidence>
<dbReference type="Proteomes" id="UP001054801">
    <property type="component" value="Chromosome"/>
</dbReference>
<evidence type="ECO:0000256" key="3">
    <source>
        <dbReference type="ARBA" id="ARBA00022723"/>
    </source>
</evidence>
<keyword evidence="2" id="KW-0349">Heme</keyword>
<evidence type="ECO:0000256" key="4">
    <source>
        <dbReference type="ARBA" id="ARBA00022982"/>
    </source>
</evidence>
<organism evidence="8 9">
    <name type="scientific">Thiothrix winogradskyi</name>
    <dbReference type="NCBI Taxonomy" id="96472"/>
    <lineage>
        <taxon>Bacteria</taxon>
        <taxon>Pseudomonadati</taxon>
        <taxon>Pseudomonadota</taxon>
        <taxon>Gammaproteobacteria</taxon>
        <taxon>Thiotrichales</taxon>
        <taxon>Thiotrichaceae</taxon>
        <taxon>Thiothrix</taxon>
    </lineage>
</organism>
<keyword evidence="1" id="KW-0813">Transport</keyword>
<evidence type="ECO:0000259" key="7">
    <source>
        <dbReference type="SMART" id="SM00887"/>
    </source>
</evidence>
<dbReference type="Pfam" id="PF09459">
    <property type="entry name" value="EB_dh"/>
    <property type="match status" value="1"/>
</dbReference>
<evidence type="ECO:0000256" key="6">
    <source>
        <dbReference type="SAM" id="SignalP"/>
    </source>
</evidence>
<evidence type="ECO:0000313" key="9">
    <source>
        <dbReference type="Proteomes" id="UP001054801"/>
    </source>
</evidence>
<evidence type="ECO:0000313" key="8">
    <source>
        <dbReference type="EMBL" id="UJS25720.1"/>
    </source>
</evidence>
<gene>
    <name evidence="8" type="ORF">L2Y54_06665</name>
</gene>
<proteinExistence type="predicted"/>
<evidence type="ECO:0000256" key="2">
    <source>
        <dbReference type="ARBA" id="ARBA00022617"/>
    </source>
</evidence>
<evidence type="ECO:0000256" key="1">
    <source>
        <dbReference type="ARBA" id="ARBA00022448"/>
    </source>
</evidence>
<feature type="chain" id="PRO_5046053537" evidence="6">
    <location>
        <begin position="23"/>
        <end position="282"/>
    </location>
</feature>
<dbReference type="InterPro" id="IPR019020">
    <property type="entry name" value="Cyt-c552/DMSO_Rdtase_haem-bd"/>
</dbReference>
<protein>
    <submittedName>
        <fullName evidence="8">Ethylbenzene dehydrogenase-related protein</fullName>
    </submittedName>
</protein>
<feature type="domain" description="Cytochrome c-552/DMSO reductase-like haem-binding" evidence="7">
    <location>
        <begin position="42"/>
        <end position="276"/>
    </location>
</feature>
<accession>A0ABY3T2Y4</accession>
<dbReference type="RefSeq" id="WP_236501025.1">
    <property type="nucleotide sequence ID" value="NZ_CP091244.1"/>
</dbReference>
<keyword evidence="9" id="KW-1185">Reference proteome</keyword>
<keyword evidence="6" id="KW-0732">Signal</keyword>
<dbReference type="Gene3D" id="2.60.40.1190">
    <property type="match status" value="1"/>
</dbReference>
<name>A0ABY3T2Y4_9GAMM</name>
<keyword evidence="4" id="KW-0249">Electron transport</keyword>
<dbReference type="EMBL" id="CP091244">
    <property type="protein sequence ID" value="UJS25720.1"/>
    <property type="molecule type" value="Genomic_DNA"/>
</dbReference>
<feature type="signal peptide" evidence="6">
    <location>
        <begin position="1"/>
        <end position="22"/>
    </location>
</feature>
<keyword evidence="5" id="KW-0408">Iron</keyword>
<reference evidence="8" key="1">
    <citation type="journal article" date="2022" name="Microorganisms">
        <title>Two New Species of Filamentous Sulfur Bacteria of the Genus Thiothrix, Thiothrix winogradskyi sp. nov. and 'Candidatus Thiothrix sulfatifontis' sp. nov.</title>
        <authorList>
            <person name="Ravin N.V."/>
            <person name="Rossetti S."/>
            <person name="Beletsky A.V."/>
            <person name="Kadnikov V.V."/>
            <person name="Rudenko T.S."/>
            <person name="Smolyakov D.D."/>
            <person name="Moskvitina M.I."/>
            <person name="Gureeva M.V."/>
            <person name="Mardanov A.V."/>
            <person name="Grabovich M.Y."/>
        </authorList>
    </citation>
    <scope>NUCLEOTIDE SEQUENCE</scope>
    <source>
        <strain evidence="8">CT3</strain>
    </source>
</reference>
<keyword evidence="3" id="KW-0479">Metal-binding</keyword>
<dbReference type="SMART" id="SM00887">
    <property type="entry name" value="EB_dh"/>
    <property type="match status" value="1"/>
</dbReference>